<protein>
    <submittedName>
        <fullName evidence="1">Uncharacterized protein</fullName>
    </submittedName>
</protein>
<feature type="non-terminal residue" evidence="1">
    <location>
        <position position="169"/>
    </location>
</feature>
<dbReference type="Proteomes" id="UP001341840">
    <property type="component" value="Unassembled WGS sequence"/>
</dbReference>
<accession>A0ABU6SWS7</accession>
<sequence length="169" mass="19870">MSFSASRNNLLPASTWTIYRPNIYVIYLNEQKGDYIVSPRFIEFLRYGGEKAVWFLDDMDNCMKVDVRVEGSEMWFDRNHMDKIKTLYAPGQKLLAHIQYLHWGVFSLSITIVDNKVLTPKSEATLFSGRVLPLQIQDLIKEEYDVIFRYNRLRSQPLQAEEVPLEQRS</sequence>
<dbReference type="EMBL" id="JASCZI010062900">
    <property type="protein sequence ID" value="MED6140916.1"/>
    <property type="molecule type" value="Genomic_DNA"/>
</dbReference>
<evidence type="ECO:0000313" key="1">
    <source>
        <dbReference type="EMBL" id="MED6140916.1"/>
    </source>
</evidence>
<reference evidence="1 2" key="1">
    <citation type="journal article" date="2023" name="Plants (Basel)">
        <title>Bridging the Gap: Combining Genomics and Transcriptomics Approaches to Understand Stylosanthes scabra, an Orphan Legume from the Brazilian Caatinga.</title>
        <authorList>
            <person name="Ferreira-Neto J.R.C."/>
            <person name="da Silva M.D."/>
            <person name="Binneck E."/>
            <person name="de Melo N.F."/>
            <person name="da Silva R.H."/>
            <person name="de Melo A.L.T.M."/>
            <person name="Pandolfi V."/>
            <person name="Bustamante F.O."/>
            <person name="Brasileiro-Vidal A.C."/>
            <person name="Benko-Iseppon A.M."/>
        </authorList>
    </citation>
    <scope>NUCLEOTIDE SEQUENCE [LARGE SCALE GENOMIC DNA]</scope>
    <source>
        <tissue evidence="1">Leaves</tissue>
    </source>
</reference>
<evidence type="ECO:0000313" key="2">
    <source>
        <dbReference type="Proteomes" id="UP001341840"/>
    </source>
</evidence>
<name>A0ABU6SWS7_9FABA</name>
<gene>
    <name evidence="1" type="ORF">PIB30_098197</name>
</gene>
<keyword evidence="2" id="KW-1185">Reference proteome</keyword>
<comment type="caution">
    <text evidence="1">The sequence shown here is derived from an EMBL/GenBank/DDBJ whole genome shotgun (WGS) entry which is preliminary data.</text>
</comment>
<organism evidence="1 2">
    <name type="scientific">Stylosanthes scabra</name>
    <dbReference type="NCBI Taxonomy" id="79078"/>
    <lineage>
        <taxon>Eukaryota</taxon>
        <taxon>Viridiplantae</taxon>
        <taxon>Streptophyta</taxon>
        <taxon>Embryophyta</taxon>
        <taxon>Tracheophyta</taxon>
        <taxon>Spermatophyta</taxon>
        <taxon>Magnoliopsida</taxon>
        <taxon>eudicotyledons</taxon>
        <taxon>Gunneridae</taxon>
        <taxon>Pentapetalae</taxon>
        <taxon>rosids</taxon>
        <taxon>fabids</taxon>
        <taxon>Fabales</taxon>
        <taxon>Fabaceae</taxon>
        <taxon>Papilionoideae</taxon>
        <taxon>50 kb inversion clade</taxon>
        <taxon>dalbergioids sensu lato</taxon>
        <taxon>Dalbergieae</taxon>
        <taxon>Pterocarpus clade</taxon>
        <taxon>Stylosanthes</taxon>
    </lineage>
</organism>
<proteinExistence type="predicted"/>